<sequence length="72" mass="7997">MWTTIARLAFAVLVAAVQKIPPEQWQTLGAIVVAWLQTIQDKLPAGHPMIAVVSAYKAPRSKLARFRPDDDE</sequence>
<proteinExistence type="predicted"/>
<protein>
    <submittedName>
        <fullName evidence="1">Uncharacterized protein</fullName>
    </submittedName>
</protein>
<dbReference type="RefSeq" id="WP_076345132.1">
    <property type="nucleotide sequence ID" value="NZ_CP019082.1"/>
</dbReference>
<evidence type="ECO:0000313" key="1">
    <source>
        <dbReference type="EMBL" id="APW60469.1"/>
    </source>
</evidence>
<keyword evidence="2" id="KW-1185">Reference proteome</keyword>
<accession>A0A1U7CNI1</accession>
<name>A0A1U7CNI1_9BACT</name>
<dbReference type="STRING" id="1387353.BSF38_01939"/>
<gene>
    <name evidence="1" type="ORF">BSF38_01939</name>
</gene>
<reference evidence="2" key="1">
    <citation type="submission" date="2016-12" db="EMBL/GenBank/DDBJ databases">
        <title>Comparative genomics of four Isosphaeraceae planctomycetes: a common pool of plasmids and glycoside hydrolase genes.</title>
        <authorList>
            <person name="Ivanova A."/>
        </authorList>
    </citation>
    <scope>NUCLEOTIDE SEQUENCE [LARGE SCALE GENOMIC DNA]</scope>
    <source>
        <strain evidence="2">PX4</strain>
    </source>
</reference>
<organism evidence="1 2">
    <name type="scientific">Paludisphaera borealis</name>
    <dbReference type="NCBI Taxonomy" id="1387353"/>
    <lineage>
        <taxon>Bacteria</taxon>
        <taxon>Pseudomonadati</taxon>
        <taxon>Planctomycetota</taxon>
        <taxon>Planctomycetia</taxon>
        <taxon>Isosphaerales</taxon>
        <taxon>Isosphaeraceae</taxon>
        <taxon>Paludisphaera</taxon>
    </lineage>
</organism>
<dbReference type="AlphaFoldDB" id="A0A1U7CNI1"/>
<dbReference type="KEGG" id="pbor:BSF38_01939"/>
<dbReference type="EMBL" id="CP019082">
    <property type="protein sequence ID" value="APW60469.1"/>
    <property type="molecule type" value="Genomic_DNA"/>
</dbReference>
<evidence type="ECO:0000313" key="2">
    <source>
        <dbReference type="Proteomes" id="UP000186309"/>
    </source>
</evidence>
<dbReference type="Proteomes" id="UP000186309">
    <property type="component" value="Chromosome"/>
</dbReference>